<dbReference type="Gene3D" id="1.25.10.10">
    <property type="entry name" value="Leucine-rich Repeat Variant"/>
    <property type="match status" value="1"/>
</dbReference>
<evidence type="ECO:0000313" key="6">
    <source>
        <dbReference type="Proteomes" id="UP001460270"/>
    </source>
</evidence>
<name>A0AAW0PLL9_9GOBI</name>
<dbReference type="PANTHER" id="PTHR21331:SF2">
    <property type="entry name" value="BRCA1-ASSOCIATED ATM ACTIVATOR 1"/>
    <property type="match status" value="1"/>
</dbReference>
<keyword evidence="2" id="KW-0963">Cytoplasm</keyword>
<evidence type="ECO:0000256" key="4">
    <source>
        <dbReference type="SAM" id="MobiDB-lite"/>
    </source>
</evidence>
<sequence>MHPVSDRCVSMALDQHRECVALLPRVCELLAASGSGLPDDTSLEKLLDWFTQLSLAGTCLHESFPCLLEFIPAVTHNTAADPAIICFMMKLTGLLAGTVEGFHRLQEHLTLAEVFKVQSWKETGLWDDPSVRSGWIHGLRSTMQHPRALNLLLQSELMEHLLHLQTDPSLFVASSANELLAHILLFYQPESPVTNGKAHTCEETRPTQNRSVPSTSSAEYNTAVISICDYLKQSLLPQEQKHLQQSARLLRLVAQILSQAGGPLWVQLFESVRGPLEDLVTAAHSQLTLPLMEVILAANSNSSQAPQRASDLLCAMLEVRPPTERIRAAAALTQQGFCDPVHTPKAVKILLLPLDILTGQSLLNSESAGETREELQNKSSCTSIVCLCVTNLHQITLLPDDFLPCPRPVIVSTLVSLLHMCIGSSAVSSGCAGANRFIFGNGKIQKSALEALTAINHCSGVHDKVNKVFTVLLLYLNHPDSDPVVLHKCYQAFLKWTSVCTNLSDELRQDLKQLVQKRACDLRWEVRDSTVEFLGQQAALSHSTSDTSPNLPLLEECSTLPLLREALQDQESYVRASAVSALAQTLRRGWRRG</sequence>
<comment type="subcellular location">
    <subcellularLocation>
        <location evidence="1">Cytoplasm</location>
    </subcellularLocation>
</comment>
<protein>
    <recommendedName>
        <fullName evidence="7">BRCA1-associated ATM activator 1</fullName>
    </recommendedName>
</protein>
<dbReference type="GO" id="GO:0008283">
    <property type="term" value="P:cell population proliferation"/>
    <property type="evidence" value="ECO:0007669"/>
    <property type="project" value="InterPro"/>
</dbReference>
<feature type="region of interest" description="Disordered" evidence="4">
    <location>
        <begin position="196"/>
        <end position="215"/>
    </location>
</feature>
<evidence type="ECO:0000313" key="5">
    <source>
        <dbReference type="EMBL" id="KAK7929594.1"/>
    </source>
</evidence>
<accession>A0AAW0PLL9</accession>
<dbReference type="GO" id="GO:0006974">
    <property type="term" value="P:DNA damage response"/>
    <property type="evidence" value="ECO:0007669"/>
    <property type="project" value="InterPro"/>
</dbReference>
<keyword evidence="6" id="KW-1185">Reference proteome</keyword>
<comment type="similarity">
    <text evidence="3">Belongs to the BRAT1 family.</text>
</comment>
<dbReference type="EMBL" id="JBBPFD010000004">
    <property type="protein sequence ID" value="KAK7929594.1"/>
    <property type="molecule type" value="Genomic_DNA"/>
</dbReference>
<dbReference type="AlphaFoldDB" id="A0AAW0PLL9"/>
<proteinExistence type="inferred from homology"/>
<dbReference type="PANTHER" id="PTHR21331">
    <property type="entry name" value="BRCA1-ASSOCIATED ATM ACTIVATOR 1"/>
    <property type="match status" value="1"/>
</dbReference>
<feature type="compositionally biased region" description="Polar residues" evidence="4">
    <location>
        <begin position="206"/>
        <end position="215"/>
    </location>
</feature>
<dbReference type="InterPro" id="IPR016024">
    <property type="entry name" value="ARM-type_fold"/>
</dbReference>
<dbReference type="GO" id="GO:0005737">
    <property type="term" value="C:cytoplasm"/>
    <property type="evidence" value="ECO:0007669"/>
    <property type="project" value="UniProtKB-SubCell"/>
</dbReference>
<evidence type="ECO:0008006" key="7">
    <source>
        <dbReference type="Google" id="ProtNLM"/>
    </source>
</evidence>
<dbReference type="InterPro" id="IPR038904">
    <property type="entry name" value="BRAT1"/>
</dbReference>
<evidence type="ECO:0000256" key="1">
    <source>
        <dbReference type="ARBA" id="ARBA00004496"/>
    </source>
</evidence>
<dbReference type="InterPro" id="IPR011989">
    <property type="entry name" value="ARM-like"/>
</dbReference>
<dbReference type="GO" id="GO:0005634">
    <property type="term" value="C:nucleus"/>
    <property type="evidence" value="ECO:0007669"/>
    <property type="project" value="TreeGrafter"/>
</dbReference>
<reference evidence="6" key="1">
    <citation type="submission" date="2024-04" db="EMBL/GenBank/DDBJ databases">
        <title>Salinicola lusitanus LLJ914,a marine bacterium isolated from the Okinawa Trough.</title>
        <authorList>
            <person name="Li J."/>
        </authorList>
    </citation>
    <scope>NUCLEOTIDE SEQUENCE [LARGE SCALE GENOMIC DNA]</scope>
</reference>
<evidence type="ECO:0000256" key="3">
    <source>
        <dbReference type="ARBA" id="ARBA00061308"/>
    </source>
</evidence>
<dbReference type="SUPFAM" id="SSF48371">
    <property type="entry name" value="ARM repeat"/>
    <property type="match status" value="1"/>
</dbReference>
<comment type="caution">
    <text evidence="5">The sequence shown here is derived from an EMBL/GenBank/DDBJ whole genome shotgun (WGS) entry which is preliminary data.</text>
</comment>
<gene>
    <name evidence="5" type="ORF">WMY93_005989</name>
</gene>
<organism evidence="5 6">
    <name type="scientific">Mugilogobius chulae</name>
    <name type="common">yellowstripe goby</name>
    <dbReference type="NCBI Taxonomy" id="88201"/>
    <lineage>
        <taxon>Eukaryota</taxon>
        <taxon>Metazoa</taxon>
        <taxon>Chordata</taxon>
        <taxon>Craniata</taxon>
        <taxon>Vertebrata</taxon>
        <taxon>Euteleostomi</taxon>
        <taxon>Actinopterygii</taxon>
        <taxon>Neopterygii</taxon>
        <taxon>Teleostei</taxon>
        <taxon>Neoteleostei</taxon>
        <taxon>Acanthomorphata</taxon>
        <taxon>Gobiaria</taxon>
        <taxon>Gobiiformes</taxon>
        <taxon>Gobioidei</taxon>
        <taxon>Gobiidae</taxon>
        <taxon>Gobionellinae</taxon>
        <taxon>Mugilogobius</taxon>
    </lineage>
</organism>
<evidence type="ECO:0000256" key="2">
    <source>
        <dbReference type="ARBA" id="ARBA00022490"/>
    </source>
</evidence>
<dbReference type="Proteomes" id="UP001460270">
    <property type="component" value="Unassembled WGS sequence"/>
</dbReference>